<name>A0A0P7WM44_9RHOB</name>
<dbReference type="RefSeq" id="WP_141655831.1">
    <property type="nucleotide sequence ID" value="NZ_FBYC01000001.1"/>
</dbReference>
<protein>
    <submittedName>
        <fullName evidence="2">Peptide zinc metalloprotease protein</fullName>
    </submittedName>
    <submittedName>
        <fullName evidence="3">Zn-dependent protease YydH</fullName>
    </submittedName>
</protein>
<dbReference type="Proteomes" id="UP000182045">
    <property type="component" value="Unassembled WGS sequence"/>
</dbReference>
<feature type="transmembrane region" description="Helical" evidence="1">
    <location>
        <begin position="434"/>
        <end position="452"/>
    </location>
</feature>
<evidence type="ECO:0000313" key="3">
    <source>
        <dbReference type="EMBL" id="KPP95094.1"/>
    </source>
</evidence>
<dbReference type="GO" id="GO:0016020">
    <property type="term" value="C:membrane"/>
    <property type="evidence" value="ECO:0007669"/>
    <property type="project" value="InterPro"/>
</dbReference>
<feature type="transmembrane region" description="Helical" evidence="1">
    <location>
        <begin position="193"/>
        <end position="212"/>
    </location>
</feature>
<keyword evidence="1" id="KW-1133">Transmembrane helix</keyword>
<comment type="caution">
    <text evidence="3">The sequence shown here is derived from an EMBL/GenBank/DDBJ whole genome shotgun (WGS) entry which is preliminary data.</text>
</comment>
<dbReference type="GO" id="GO:0031293">
    <property type="term" value="P:membrane protein intracellular domain proteolysis"/>
    <property type="evidence" value="ECO:0007669"/>
    <property type="project" value="TreeGrafter"/>
</dbReference>
<organism evidence="3 4">
    <name type="scientific">Roseibaca calidilacus</name>
    <dbReference type="NCBI Taxonomy" id="1666912"/>
    <lineage>
        <taxon>Bacteria</taxon>
        <taxon>Pseudomonadati</taxon>
        <taxon>Pseudomonadota</taxon>
        <taxon>Alphaproteobacteria</taxon>
        <taxon>Rhodobacterales</taxon>
        <taxon>Paracoccaceae</taxon>
        <taxon>Roseinatronobacter</taxon>
    </lineage>
</organism>
<keyword evidence="2" id="KW-0482">Metalloprotease</keyword>
<evidence type="ECO:0000256" key="1">
    <source>
        <dbReference type="SAM" id="Phobius"/>
    </source>
</evidence>
<dbReference type="OrthoDB" id="9759690at2"/>
<evidence type="ECO:0000313" key="5">
    <source>
        <dbReference type="Proteomes" id="UP000182045"/>
    </source>
</evidence>
<dbReference type="STRING" id="1666912.Ga0058931_0012"/>
<dbReference type="EMBL" id="FBYC01000001">
    <property type="protein sequence ID" value="CUX79334.1"/>
    <property type="molecule type" value="Genomic_DNA"/>
</dbReference>
<keyword evidence="5" id="KW-1185">Reference proteome</keyword>
<feature type="transmembrane region" description="Helical" evidence="1">
    <location>
        <begin position="364"/>
        <end position="387"/>
    </location>
</feature>
<keyword evidence="1" id="KW-0472">Membrane</keyword>
<keyword evidence="1" id="KW-0812">Transmembrane</keyword>
<dbReference type="PANTHER" id="PTHR13325">
    <property type="entry name" value="PROTEASE M50 MEMBRANE-BOUND TRANSCRIPTION FACTOR SITE 2 PROTEASE"/>
    <property type="match status" value="1"/>
</dbReference>
<reference evidence="3 4" key="1">
    <citation type="submission" date="2015-09" db="EMBL/GenBank/DDBJ databases">
        <title>Identification and resolution of microdiversity through metagenomic sequencing of parallel consortia.</title>
        <authorList>
            <person name="Nelson W.C."/>
            <person name="Romine M.F."/>
            <person name="Lindemann S.R."/>
        </authorList>
    </citation>
    <scope>NUCLEOTIDE SEQUENCE [LARGE SCALE GENOMIC DNA]</scope>
    <source>
        <strain evidence="3">HL-91</strain>
    </source>
</reference>
<reference evidence="2 5" key="2">
    <citation type="submission" date="2016-01" db="EMBL/GenBank/DDBJ databases">
        <authorList>
            <person name="Varghese N."/>
        </authorList>
    </citation>
    <scope>NUCLEOTIDE SEQUENCE [LARGE SCALE GENOMIC DNA]</scope>
    <source>
        <strain evidence="2 5">HL-91</strain>
    </source>
</reference>
<feature type="transmembrane region" description="Helical" evidence="1">
    <location>
        <begin position="256"/>
        <end position="280"/>
    </location>
</feature>
<dbReference type="Proteomes" id="UP000050413">
    <property type="component" value="Unassembled WGS sequence"/>
</dbReference>
<dbReference type="PANTHER" id="PTHR13325:SF3">
    <property type="entry name" value="MEMBRANE-BOUND TRANSCRIPTION FACTOR SITE-2 PROTEASE"/>
    <property type="match status" value="1"/>
</dbReference>
<gene>
    <name evidence="3" type="primary">yydH</name>
    <name evidence="2" type="ORF">Ga0058931_0012</name>
    <name evidence="3" type="ORF">HLUCCA05_14030</name>
</gene>
<feature type="transmembrane region" description="Helical" evidence="1">
    <location>
        <begin position="157"/>
        <end position="181"/>
    </location>
</feature>
<dbReference type="AlphaFoldDB" id="A0A0P7WM44"/>
<sequence>MARVQLHSEDWYRVSALCPRLRPQVQVALHDYKGMPWYVLTDRSSGQTFRMTADDFEILRRFDGRTRISEIWNGIAWSHERDLPPQDEFLELLSRLYDSGIILVDALPRAATLARGQEEKAREWITRLLKSPVSQKIGLFNPSALLEGRVMTGLAHLVFGPVGLLLWLAAILGGVLTALSYWQPLTANLGDRVLDPGNLLIMACVYPAVKLIHELAHALAVRRFGGSVTQVGVMFLVFVPMPYVDASQANAFRSHGVRALVTAAGIMAEFAIAGVAMILWAEADPGLWRAILFNTILLCTISTIFFNGNPLLRFDAYFVLADLTQTPALGTRGQRLLMRLIKQLVGLDPGPDTESGGTGERVWLVSYAVAAAMYRVFIVFAIAFGLAQMLGMAGQILGAWVVIGGLIWPNAKALHGVAVSPEVRKRKWILMRRLLIFGTASLAMLVVIPFPLRTTVPAVVVPSPQAALYSRGEGFAETLAVESGAPLLPGDVVMILDRAALATELDALEARRAASAARLLAARNDGETSLAQAIEAELGAIADGAAQIRDQLAAIRVVADRAGQWVDALTPVERGMMVTRGQQLGWILGPEDRRLAAHIPQSRGFALRHGVQGARLMVAPGDTREVAPDAIALRPDASRSLVDPMLADRMGGPVLTDLESPPEAILALNAAFQLVIDAPGNDLQLGQTVLVKLVHPPMTLFDRYWPRIVTFVGERFGAGA</sequence>
<dbReference type="GO" id="GO:0005737">
    <property type="term" value="C:cytoplasm"/>
    <property type="evidence" value="ECO:0007669"/>
    <property type="project" value="TreeGrafter"/>
</dbReference>
<dbReference type="InterPro" id="IPR001193">
    <property type="entry name" value="MBTPS2"/>
</dbReference>
<dbReference type="EMBL" id="LJSG01000003">
    <property type="protein sequence ID" value="KPP95094.1"/>
    <property type="molecule type" value="Genomic_DNA"/>
</dbReference>
<feature type="transmembrane region" description="Helical" evidence="1">
    <location>
        <begin position="287"/>
        <end position="306"/>
    </location>
</feature>
<keyword evidence="3" id="KW-0645">Protease</keyword>
<accession>A0A0P7WM44</accession>
<proteinExistence type="predicted"/>
<keyword evidence="2" id="KW-0378">Hydrolase</keyword>
<dbReference type="GO" id="GO:0004222">
    <property type="term" value="F:metalloendopeptidase activity"/>
    <property type="evidence" value="ECO:0007669"/>
    <property type="project" value="InterPro"/>
</dbReference>
<evidence type="ECO:0000313" key="2">
    <source>
        <dbReference type="EMBL" id="CUX79334.1"/>
    </source>
</evidence>
<evidence type="ECO:0000313" key="4">
    <source>
        <dbReference type="Proteomes" id="UP000050413"/>
    </source>
</evidence>